<evidence type="ECO:0000256" key="3">
    <source>
        <dbReference type="ARBA" id="ARBA00022448"/>
    </source>
</evidence>
<evidence type="ECO:0000256" key="5">
    <source>
        <dbReference type="ARBA" id="ARBA00022741"/>
    </source>
</evidence>
<organism evidence="9 10">
    <name type="scientific">Salipiger marinus</name>
    <dbReference type="NCBI Taxonomy" id="555512"/>
    <lineage>
        <taxon>Bacteria</taxon>
        <taxon>Pseudomonadati</taxon>
        <taxon>Pseudomonadota</taxon>
        <taxon>Alphaproteobacteria</taxon>
        <taxon>Rhodobacterales</taxon>
        <taxon>Roseobacteraceae</taxon>
        <taxon>Salipiger</taxon>
    </lineage>
</organism>
<dbReference type="STRING" id="555512.SAMN04487993_10423"/>
<evidence type="ECO:0000313" key="10">
    <source>
        <dbReference type="Proteomes" id="UP000199093"/>
    </source>
</evidence>
<evidence type="ECO:0000256" key="4">
    <source>
        <dbReference type="ARBA" id="ARBA00022475"/>
    </source>
</evidence>
<dbReference type="PANTHER" id="PTHR43166:SF35">
    <property type="entry name" value="L-CYSTINE IMPORT ATP-BINDING PROTEIN TCYN"/>
    <property type="match status" value="1"/>
</dbReference>
<dbReference type="GO" id="GO:0015424">
    <property type="term" value="F:ABC-type amino acid transporter activity"/>
    <property type="evidence" value="ECO:0007669"/>
    <property type="project" value="InterPro"/>
</dbReference>
<sequence length="253" mass="28001">MPLLEVRDLHKSYGALDVLKGIDLTVDPGEIVGFIGASGSGKSTLLRCMNHMEVPTKGIVMLEGEIVGVTHKGDRLVPRPARDLSQQRRKMAMVFQHFNLWPHKTTLENVMEGPVTVQKIPKAEARDRALAALKRVGLKEKADTYPSRLSGGQQQRVGIARALALQPQVILFDEPTSALDPELVNEVLNVIRSLGEDGITLVIVTHEMRFAREVCDKVIFLDEGRVADMGSPDHIFGTTENPRTRAFVQNYFG</sequence>
<keyword evidence="5" id="KW-0547">Nucleotide-binding</keyword>
<dbReference type="OrthoDB" id="9802264at2"/>
<dbReference type="PROSITE" id="PS50893">
    <property type="entry name" value="ABC_TRANSPORTER_2"/>
    <property type="match status" value="1"/>
</dbReference>
<dbReference type="PANTHER" id="PTHR43166">
    <property type="entry name" value="AMINO ACID IMPORT ATP-BINDING PROTEIN"/>
    <property type="match status" value="1"/>
</dbReference>
<dbReference type="InterPro" id="IPR003439">
    <property type="entry name" value="ABC_transporter-like_ATP-bd"/>
</dbReference>
<dbReference type="GO" id="GO:0005524">
    <property type="term" value="F:ATP binding"/>
    <property type="evidence" value="ECO:0007669"/>
    <property type="project" value="UniProtKB-KW"/>
</dbReference>
<keyword evidence="3" id="KW-0813">Transport</keyword>
<dbReference type="GO" id="GO:0016887">
    <property type="term" value="F:ATP hydrolysis activity"/>
    <property type="evidence" value="ECO:0007669"/>
    <property type="project" value="InterPro"/>
</dbReference>
<dbReference type="InterPro" id="IPR003593">
    <property type="entry name" value="AAA+_ATPase"/>
</dbReference>
<keyword evidence="6 9" id="KW-0067">ATP-binding</keyword>
<dbReference type="InterPro" id="IPR050086">
    <property type="entry name" value="MetN_ABC_transporter-like"/>
</dbReference>
<dbReference type="InterPro" id="IPR030679">
    <property type="entry name" value="ABC_ATPase_HisP-typ"/>
</dbReference>
<dbReference type="AlphaFoldDB" id="A0A1G8UHS5"/>
<dbReference type="GO" id="GO:0005886">
    <property type="term" value="C:plasma membrane"/>
    <property type="evidence" value="ECO:0007669"/>
    <property type="project" value="UniProtKB-SubCell"/>
</dbReference>
<evidence type="ECO:0000313" key="9">
    <source>
        <dbReference type="EMBL" id="SDJ53289.1"/>
    </source>
</evidence>
<dbReference type="Proteomes" id="UP000199093">
    <property type="component" value="Unassembled WGS sequence"/>
</dbReference>
<reference evidence="9 10" key="1">
    <citation type="submission" date="2016-10" db="EMBL/GenBank/DDBJ databases">
        <authorList>
            <person name="de Groot N.N."/>
        </authorList>
    </citation>
    <scope>NUCLEOTIDE SEQUENCE [LARGE SCALE GENOMIC DNA]</scope>
    <source>
        <strain evidence="9 10">DSM 26424</strain>
    </source>
</reference>
<protein>
    <submittedName>
        <fullName evidence="9">Amino acid ABC transporter ATP-binding protein, PAAT family</fullName>
    </submittedName>
</protein>
<dbReference type="EMBL" id="FNEJ01000042">
    <property type="protein sequence ID" value="SDJ53289.1"/>
    <property type="molecule type" value="Genomic_DNA"/>
</dbReference>
<dbReference type="SUPFAM" id="SSF52540">
    <property type="entry name" value="P-loop containing nucleoside triphosphate hydrolases"/>
    <property type="match status" value="1"/>
</dbReference>
<accession>A0A1G8UHS5</accession>
<dbReference type="FunFam" id="3.40.50.300:FF:000020">
    <property type="entry name" value="Amino acid ABC transporter ATP-binding component"/>
    <property type="match status" value="1"/>
</dbReference>
<dbReference type="PROSITE" id="PS00211">
    <property type="entry name" value="ABC_TRANSPORTER_1"/>
    <property type="match status" value="1"/>
</dbReference>
<dbReference type="Pfam" id="PF00005">
    <property type="entry name" value="ABC_tran"/>
    <property type="match status" value="1"/>
</dbReference>
<dbReference type="CDD" id="cd03262">
    <property type="entry name" value="ABC_HisP_GlnQ"/>
    <property type="match status" value="1"/>
</dbReference>
<keyword evidence="10" id="KW-1185">Reference proteome</keyword>
<feature type="domain" description="ABC transporter" evidence="8">
    <location>
        <begin position="4"/>
        <end position="248"/>
    </location>
</feature>
<evidence type="ECO:0000259" key="8">
    <source>
        <dbReference type="PROSITE" id="PS50893"/>
    </source>
</evidence>
<evidence type="ECO:0000256" key="1">
    <source>
        <dbReference type="ARBA" id="ARBA00004202"/>
    </source>
</evidence>
<dbReference type="PIRSF" id="PIRSF039085">
    <property type="entry name" value="ABC_ATPase_HisP"/>
    <property type="match status" value="1"/>
</dbReference>
<keyword evidence="7" id="KW-0472">Membrane</keyword>
<proteinExistence type="inferred from homology"/>
<name>A0A1G8UHS5_9RHOB</name>
<dbReference type="Gene3D" id="3.40.50.300">
    <property type="entry name" value="P-loop containing nucleotide triphosphate hydrolases"/>
    <property type="match status" value="1"/>
</dbReference>
<comment type="similarity">
    <text evidence="2">Belongs to the ABC transporter superfamily.</text>
</comment>
<keyword evidence="4" id="KW-1003">Cell membrane</keyword>
<evidence type="ECO:0000256" key="6">
    <source>
        <dbReference type="ARBA" id="ARBA00022840"/>
    </source>
</evidence>
<gene>
    <name evidence="9" type="ORF">SAMN04487993_10423</name>
</gene>
<dbReference type="InterPro" id="IPR017871">
    <property type="entry name" value="ABC_transporter-like_CS"/>
</dbReference>
<comment type="subcellular location">
    <subcellularLocation>
        <location evidence="1">Cell membrane</location>
        <topology evidence="1">Peripheral membrane protein</topology>
    </subcellularLocation>
</comment>
<evidence type="ECO:0000256" key="2">
    <source>
        <dbReference type="ARBA" id="ARBA00005417"/>
    </source>
</evidence>
<evidence type="ECO:0000256" key="7">
    <source>
        <dbReference type="ARBA" id="ARBA00023136"/>
    </source>
</evidence>
<dbReference type="RefSeq" id="WP_089852280.1">
    <property type="nucleotide sequence ID" value="NZ_FNEJ01000042.1"/>
</dbReference>
<dbReference type="InterPro" id="IPR027417">
    <property type="entry name" value="P-loop_NTPase"/>
</dbReference>
<dbReference type="SMART" id="SM00382">
    <property type="entry name" value="AAA"/>
    <property type="match status" value="1"/>
</dbReference>